<accession>A0A834AGY6</accession>
<name>A0A834AGY6_9CHIR</name>
<proteinExistence type="predicted"/>
<comment type="caution">
    <text evidence="2">The sequence shown here is derived from an EMBL/GenBank/DDBJ whole genome shotgun (WGS) entry which is preliminary data.</text>
</comment>
<keyword evidence="1" id="KW-0732">Signal</keyword>
<feature type="chain" id="PRO_5032807563" evidence="1">
    <location>
        <begin position="17"/>
        <end position="184"/>
    </location>
</feature>
<feature type="signal peptide" evidence="1">
    <location>
        <begin position="1"/>
        <end position="16"/>
    </location>
</feature>
<dbReference type="Proteomes" id="UP000664940">
    <property type="component" value="Unassembled WGS sequence"/>
</dbReference>
<evidence type="ECO:0000313" key="3">
    <source>
        <dbReference type="Proteomes" id="UP000664940"/>
    </source>
</evidence>
<protein>
    <submittedName>
        <fullName evidence="2">Uncharacterized protein</fullName>
    </submittedName>
</protein>
<organism evidence="2 3">
    <name type="scientific">Phyllostomus discolor</name>
    <name type="common">pale spear-nosed bat</name>
    <dbReference type="NCBI Taxonomy" id="89673"/>
    <lineage>
        <taxon>Eukaryota</taxon>
        <taxon>Metazoa</taxon>
        <taxon>Chordata</taxon>
        <taxon>Craniata</taxon>
        <taxon>Vertebrata</taxon>
        <taxon>Euteleostomi</taxon>
        <taxon>Mammalia</taxon>
        <taxon>Eutheria</taxon>
        <taxon>Laurasiatheria</taxon>
        <taxon>Chiroptera</taxon>
        <taxon>Yangochiroptera</taxon>
        <taxon>Phyllostomidae</taxon>
        <taxon>Phyllostominae</taxon>
        <taxon>Phyllostomus</taxon>
    </lineage>
</organism>
<sequence length="184" mass="20563">MTTPLVLLELLSLSRFFPELLWLAEKFVLWCSQHCQEAGRDVTLEGFFWSSVLILNSNSLFIWVRGDRVSSCRSLGKAAGHSPETSEGLGEDTDLWVSVKLTPEMAFWFPSLSYFGGQVQIRDLCPFPSMAGLNPVLPFSVSINNSLGKFPNCEVRTVSFLRVTARICKVTSLMQCLTQLGQSF</sequence>
<evidence type="ECO:0000313" key="2">
    <source>
        <dbReference type="EMBL" id="KAF6114513.1"/>
    </source>
</evidence>
<dbReference type="EMBL" id="JABVXQ010000004">
    <property type="protein sequence ID" value="KAF6114513.1"/>
    <property type="molecule type" value="Genomic_DNA"/>
</dbReference>
<reference evidence="2 3" key="1">
    <citation type="journal article" date="2020" name="Nature">
        <title>Six reference-quality genomes reveal evolution of bat adaptations.</title>
        <authorList>
            <person name="Jebb D."/>
            <person name="Huang Z."/>
            <person name="Pippel M."/>
            <person name="Hughes G.M."/>
            <person name="Lavrichenko K."/>
            <person name="Devanna P."/>
            <person name="Winkler S."/>
            <person name="Jermiin L.S."/>
            <person name="Skirmuntt E.C."/>
            <person name="Katzourakis A."/>
            <person name="Burkitt-Gray L."/>
            <person name="Ray D.A."/>
            <person name="Sullivan K.A.M."/>
            <person name="Roscito J.G."/>
            <person name="Kirilenko B.M."/>
            <person name="Davalos L.M."/>
            <person name="Corthals A.P."/>
            <person name="Power M.L."/>
            <person name="Jones G."/>
            <person name="Ransome R.D."/>
            <person name="Dechmann D.K.N."/>
            <person name="Locatelli A.G."/>
            <person name="Puechmaille S.J."/>
            <person name="Fedrigo O."/>
            <person name="Jarvis E.D."/>
            <person name="Hiller M."/>
            <person name="Vernes S.C."/>
            <person name="Myers E.W."/>
            <person name="Teeling E.C."/>
        </authorList>
    </citation>
    <scope>NUCLEOTIDE SEQUENCE [LARGE SCALE GENOMIC DNA]</scope>
    <source>
        <strain evidence="2">Bat1K_MPI-CBG_1</strain>
    </source>
</reference>
<dbReference type="AlphaFoldDB" id="A0A834AGY6"/>
<evidence type="ECO:0000256" key="1">
    <source>
        <dbReference type="SAM" id="SignalP"/>
    </source>
</evidence>
<gene>
    <name evidence="2" type="ORF">HJG60_010497</name>
</gene>